<gene>
    <name evidence="3" type="ORF">PHAMO_470042</name>
</gene>
<keyword evidence="4" id="KW-1185">Reference proteome</keyword>
<keyword evidence="2" id="KW-0732">Signal</keyword>
<evidence type="ECO:0000256" key="2">
    <source>
        <dbReference type="SAM" id="SignalP"/>
    </source>
</evidence>
<dbReference type="Gene3D" id="1.10.287.1490">
    <property type="match status" value="1"/>
</dbReference>
<evidence type="ECO:0000313" key="3">
    <source>
        <dbReference type="EMBL" id="CCG42791.1"/>
    </source>
</evidence>
<dbReference type="eggNOG" id="COG0845">
    <property type="taxonomic scope" value="Bacteria"/>
</dbReference>
<feature type="compositionally biased region" description="Basic and acidic residues" evidence="1">
    <location>
        <begin position="71"/>
        <end position="81"/>
    </location>
</feature>
<evidence type="ECO:0000313" key="4">
    <source>
        <dbReference type="Proteomes" id="UP000004169"/>
    </source>
</evidence>
<keyword evidence="3" id="KW-0449">Lipoprotein</keyword>
<accession>H8FWQ3</accession>
<proteinExistence type="predicted"/>
<evidence type="ECO:0000256" key="1">
    <source>
        <dbReference type="SAM" id="MobiDB-lite"/>
    </source>
</evidence>
<dbReference type="AlphaFoldDB" id="H8FWQ3"/>
<feature type="region of interest" description="Disordered" evidence="1">
    <location>
        <begin position="55"/>
        <end position="90"/>
    </location>
</feature>
<protein>
    <submittedName>
        <fullName evidence="3">Lipoprotein</fullName>
    </submittedName>
</protein>
<reference evidence="3 4" key="1">
    <citation type="journal article" date="2012" name="J. Bacteriol.">
        <title>Draft Genome Sequence of the Purple Photosynthetic Bacterium Phaeospirillum molischianum DSM120, a Particularly Versatile Bacterium.</title>
        <authorList>
            <person name="Duquesne K."/>
            <person name="Prima V."/>
            <person name="Ji B."/>
            <person name="Rouy Z."/>
            <person name="Medigue C."/>
            <person name="Talla E."/>
            <person name="Sturgis J.N."/>
        </authorList>
    </citation>
    <scope>NUCLEOTIDE SEQUENCE [LARGE SCALE GENOMIC DNA]</scope>
    <source>
        <strain evidence="4">DSM120</strain>
    </source>
</reference>
<organism evidence="3 4">
    <name type="scientific">Magnetospirillum molischianum DSM 120</name>
    <dbReference type="NCBI Taxonomy" id="1150626"/>
    <lineage>
        <taxon>Bacteria</taxon>
        <taxon>Pseudomonadati</taxon>
        <taxon>Pseudomonadota</taxon>
        <taxon>Alphaproteobacteria</taxon>
        <taxon>Rhodospirillales</taxon>
        <taxon>Rhodospirillaceae</taxon>
        <taxon>Magnetospirillum</taxon>
    </lineage>
</organism>
<dbReference type="EMBL" id="CAHP01000042">
    <property type="protein sequence ID" value="CCG42791.1"/>
    <property type="molecule type" value="Genomic_DNA"/>
</dbReference>
<sequence length="173" mass="18916">MTMNSNALRAGVCIAALSFALVGCATNDDPAKGGFFSGVKNLTDGTYSQRVDERKKTLEDAQDQNTQQQRSLDRANSERDAVAAQRTASETKLATMNKDLAAIRKKLASANSAKAKAKKDVVDLQQQVEELQAKVDTVKQDSFTPDAEKKARLDTLQKEKEALESQVDMALHR</sequence>
<comment type="caution">
    <text evidence="3">The sequence shown here is derived from an EMBL/GenBank/DDBJ whole genome shotgun (WGS) entry which is preliminary data.</text>
</comment>
<feature type="signal peptide" evidence="2">
    <location>
        <begin position="1"/>
        <end position="25"/>
    </location>
</feature>
<dbReference type="STRING" id="1150626.PHAMO_470042"/>
<dbReference type="Proteomes" id="UP000004169">
    <property type="component" value="Unassembled WGS sequence"/>
</dbReference>
<name>H8FWQ3_MAGML</name>
<feature type="chain" id="PRO_5003613087" evidence="2">
    <location>
        <begin position="26"/>
        <end position="173"/>
    </location>
</feature>